<evidence type="ECO:0008006" key="4">
    <source>
        <dbReference type="Google" id="ProtNLM"/>
    </source>
</evidence>
<feature type="non-terminal residue" evidence="2">
    <location>
        <position position="105"/>
    </location>
</feature>
<keyword evidence="1" id="KW-0732">Signal</keyword>
<sequence length="105" mass="12140">MRTKRTLQTLFLTTSIPAVTAATVWRKSAISVQAFQLDISVATQPLTTISQQSYAVTYFSIATRPQNVRITSIQLQYFSYSNIRHRNSSRRSWYMKNAVFFSMVY</sequence>
<dbReference type="EMBL" id="JPKZ01002762">
    <property type="protein sequence ID" value="KHN75328.1"/>
    <property type="molecule type" value="Genomic_DNA"/>
</dbReference>
<evidence type="ECO:0000256" key="1">
    <source>
        <dbReference type="SAM" id="SignalP"/>
    </source>
</evidence>
<comment type="caution">
    <text evidence="2">The sequence shown here is derived from an EMBL/GenBank/DDBJ whole genome shotgun (WGS) entry which is preliminary data.</text>
</comment>
<keyword evidence="3" id="KW-1185">Reference proteome</keyword>
<evidence type="ECO:0000313" key="2">
    <source>
        <dbReference type="EMBL" id="KHN75328.1"/>
    </source>
</evidence>
<organism evidence="2 3">
    <name type="scientific">Toxocara canis</name>
    <name type="common">Canine roundworm</name>
    <dbReference type="NCBI Taxonomy" id="6265"/>
    <lineage>
        <taxon>Eukaryota</taxon>
        <taxon>Metazoa</taxon>
        <taxon>Ecdysozoa</taxon>
        <taxon>Nematoda</taxon>
        <taxon>Chromadorea</taxon>
        <taxon>Rhabditida</taxon>
        <taxon>Spirurina</taxon>
        <taxon>Ascaridomorpha</taxon>
        <taxon>Ascaridoidea</taxon>
        <taxon>Toxocaridae</taxon>
        <taxon>Toxocara</taxon>
    </lineage>
</organism>
<name>A0A0B2V1A3_TOXCA</name>
<feature type="chain" id="PRO_5002079511" description="Secreted protein" evidence="1">
    <location>
        <begin position="22"/>
        <end position="105"/>
    </location>
</feature>
<protein>
    <recommendedName>
        <fullName evidence="4">Secreted protein</fullName>
    </recommendedName>
</protein>
<feature type="signal peptide" evidence="1">
    <location>
        <begin position="1"/>
        <end position="21"/>
    </location>
</feature>
<evidence type="ECO:0000313" key="3">
    <source>
        <dbReference type="Proteomes" id="UP000031036"/>
    </source>
</evidence>
<dbReference type="Proteomes" id="UP000031036">
    <property type="component" value="Unassembled WGS sequence"/>
</dbReference>
<gene>
    <name evidence="2" type="ORF">Tcan_00916</name>
</gene>
<reference evidence="2 3" key="1">
    <citation type="submission" date="2014-11" db="EMBL/GenBank/DDBJ databases">
        <title>Genetic blueprint of the zoonotic pathogen Toxocara canis.</title>
        <authorList>
            <person name="Zhu X.-Q."/>
            <person name="Korhonen P.K."/>
            <person name="Cai H."/>
            <person name="Young N.D."/>
            <person name="Nejsum P."/>
            <person name="von Samson-Himmelstjerna G."/>
            <person name="Boag P.R."/>
            <person name="Tan P."/>
            <person name="Li Q."/>
            <person name="Min J."/>
            <person name="Yang Y."/>
            <person name="Wang X."/>
            <person name="Fang X."/>
            <person name="Hall R.S."/>
            <person name="Hofmann A."/>
            <person name="Sternberg P.W."/>
            <person name="Jex A.R."/>
            <person name="Gasser R.B."/>
        </authorList>
    </citation>
    <scope>NUCLEOTIDE SEQUENCE [LARGE SCALE GENOMIC DNA]</scope>
    <source>
        <strain evidence="2">PN_DK_2014</strain>
    </source>
</reference>
<accession>A0A0B2V1A3</accession>
<dbReference type="AlphaFoldDB" id="A0A0B2V1A3"/>
<proteinExistence type="predicted"/>